<evidence type="ECO:0000256" key="4">
    <source>
        <dbReference type="PROSITE-ProRule" id="PRU00169"/>
    </source>
</evidence>
<keyword evidence="1 4" id="KW-0597">Phosphoprotein</keyword>
<evidence type="ECO:0000313" key="8">
    <source>
        <dbReference type="Proteomes" id="UP001528411"/>
    </source>
</evidence>
<dbReference type="CDD" id="cd17546">
    <property type="entry name" value="REC_hyHK_CKI1_RcsC-like"/>
    <property type="match status" value="1"/>
</dbReference>
<dbReference type="PANTHER" id="PTHR45339">
    <property type="entry name" value="HYBRID SIGNAL TRANSDUCTION HISTIDINE KINASE J"/>
    <property type="match status" value="1"/>
</dbReference>
<name>A0ABT5FA49_9GAMM</name>
<reference evidence="7 8" key="1">
    <citation type="submission" date="2023-01" db="EMBL/GenBank/DDBJ databases">
        <title>Psychrosphaera sp. nov., isolated from marine algae.</title>
        <authorList>
            <person name="Bayburt H."/>
            <person name="Choi B.J."/>
            <person name="Kim J.M."/>
            <person name="Choi D.G."/>
            <person name="Jeon C.O."/>
        </authorList>
    </citation>
    <scope>NUCLEOTIDE SEQUENCE [LARGE SCALE GENOMIC DNA]</scope>
    <source>
        <strain evidence="7 8">G1-22</strain>
    </source>
</reference>
<dbReference type="InterPro" id="IPR008207">
    <property type="entry name" value="Sig_transdc_His_kin_Hpt_dom"/>
</dbReference>
<dbReference type="InterPro" id="IPR001789">
    <property type="entry name" value="Sig_transdc_resp-reg_receiver"/>
</dbReference>
<dbReference type="PROSITE" id="PS50894">
    <property type="entry name" value="HPT"/>
    <property type="match status" value="1"/>
</dbReference>
<keyword evidence="2" id="KW-0902">Two-component regulatory system</keyword>
<sequence length="407" mass="45468">MSGKSFRVDLSHQFFTNKWRNIVTMLGGSVLSDMTDELDSRINVDNRANGEPSSTESQDPDYYIVDKQHSKYAEVIKAPSKLAKCIVLSKHSEPNTQIDGVFGYLGRPTKLISFIELFDTDHKFRDIFHSPEKATHENTLDFPVLAGKHVLVVDDNNINVEIASHLLKIVKAKVQTAVNGLDAINVLNRLRSEGLKIDLILMDCQMPEMDGYESTSRIRSGEAGLEFAEVPIVALTANAMSGERTKCIDVGMNEYLTKPIVAKKLFSTLSEVLRNSTVPSKPTLKTIEDNDIENQDTKRFDKESALARVMGEETLLKELLALFIEQTRLDIEGLFELLEQKDFIQISHVCHALKGAASNIGANKLNAICFKLELASGSTDISNCLELMQELNDEYVAFKSTIEHELK</sequence>
<accession>A0ABT5FA49</accession>
<proteinExistence type="predicted"/>
<dbReference type="EMBL" id="JAQOMS010000002">
    <property type="protein sequence ID" value="MDC2888405.1"/>
    <property type="molecule type" value="Genomic_DNA"/>
</dbReference>
<evidence type="ECO:0000259" key="6">
    <source>
        <dbReference type="PROSITE" id="PS50894"/>
    </source>
</evidence>
<protein>
    <submittedName>
        <fullName evidence="7">Response regulator</fullName>
    </submittedName>
</protein>
<dbReference type="SUPFAM" id="SSF52172">
    <property type="entry name" value="CheY-like"/>
    <property type="match status" value="1"/>
</dbReference>
<feature type="domain" description="Response regulatory" evidence="5">
    <location>
        <begin position="149"/>
        <end position="273"/>
    </location>
</feature>
<evidence type="ECO:0000259" key="5">
    <source>
        <dbReference type="PROSITE" id="PS50110"/>
    </source>
</evidence>
<dbReference type="PANTHER" id="PTHR45339:SF5">
    <property type="entry name" value="HISTIDINE KINASE"/>
    <property type="match status" value="1"/>
</dbReference>
<dbReference type="PROSITE" id="PS50110">
    <property type="entry name" value="RESPONSE_REGULATORY"/>
    <property type="match status" value="1"/>
</dbReference>
<feature type="domain" description="HPt" evidence="6">
    <location>
        <begin position="312"/>
        <end position="405"/>
    </location>
</feature>
<keyword evidence="8" id="KW-1185">Reference proteome</keyword>
<dbReference type="InterPro" id="IPR011006">
    <property type="entry name" value="CheY-like_superfamily"/>
</dbReference>
<feature type="modified residue" description="Phosphohistidine" evidence="3">
    <location>
        <position position="351"/>
    </location>
</feature>
<comment type="caution">
    <text evidence="7">The sequence shown here is derived from an EMBL/GenBank/DDBJ whole genome shotgun (WGS) entry which is preliminary data.</text>
</comment>
<evidence type="ECO:0000256" key="2">
    <source>
        <dbReference type="ARBA" id="ARBA00023012"/>
    </source>
</evidence>
<dbReference type="Pfam" id="PF00072">
    <property type="entry name" value="Response_reg"/>
    <property type="match status" value="1"/>
</dbReference>
<evidence type="ECO:0000256" key="3">
    <source>
        <dbReference type="PROSITE-ProRule" id="PRU00110"/>
    </source>
</evidence>
<dbReference type="Pfam" id="PF01627">
    <property type="entry name" value="Hpt"/>
    <property type="match status" value="1"/>
</dbReference>
<evidence type="ECO:0000313" key="7">
    <source>
        <dbReference type="EMBL" id="MDC2888405.1"/>
    </source>
</evidence>
<dbReference type="Gene3D" id="3.40.50.2300">
    <property type="match status" value="1"/>
</dbReference>
<dbReference type="Gene3D" id="1.20.120.160">
    <property type="entry name" value="HPT domain"/>
    <property type="match status" value="1"/>
</dbReference>
<organism evidence="7 8">
    <name type="scientific">Psychrosphaera algicola</name>
    <dbReference type="NCBI Taxonomy" id="3023714"/>
    <lineage>
        <taxon>Bacteria</taxon>
        <taxon>Pseudomonadati</taxon>
        <taxon>Pseudomonadota</taxon>
        <taxon>Gammaproteobacteria</taxon>
        <taxon>Alteromonadales</taxon>
        <taxon>Pseudoalteromonadaceae</taxon>
        <taxon>Psychrosphaera</taxon>
    </lineage>
</organism>
<dbReference type="SMART" id="SM00448">
    <property type="entry name" value="REC"/>
    <property type="match status" value="1"/>
</dbReference>
<evidence type="ECO:0000256" key="1">
    <source>
        <dbReference type="ARBA" id="ARBA00022553"/>
    </source>
</evidence>
<dbReference type="RefSeq" id="WP_272180032.1">
    <property type="nucleotide sequence ID" value="NZ_JAQOMS010000002.1"/>
</dbReference>
<gene>
    <name evidence="7" type="ORF">PN838_06045</name>
</gene>
<dbReference type="Proteomes" id="UP001528411">
    <property type="component" value="Unassembled WGS sequence"/>
</dbReference>
<dbReference type="SUPFAM" id="SSF47226">
    <property type="entry name" value="Histidine-containing phosphotransfer domain, HPT domain"/>
    <property type="match status" value="1"/>
</dbReference>
<feature type="modified residue" description="4-aspartylphosphate" evidence="4">
    <location>
        <position position="203"/>
    </location>
</feature>
<dbReference type="InterPro" id="IPR036641">
    <property type="entry name" value="HPT_dom_sf"/>
</dbReference>